<organism evidence="1 2">
    <name type="scientific">Aequorivita sublithincola (strain DSM 14238 / LMG 21431 / ACAM 643 / 9-3)</name>
    <dbReference type="NCBI Taxonomy" id="746697"/>
    <lineage>
        <taxon>Bacteria</taxon>
        <taxon>Pseudomonadati</taxon>
        <taxon>Bacteroidota</taxon>
        <taxon>Flavobacteriia</taxon>
        <taxon>Flavobacteriales</taxon>
        <taxon>Flavobacteriaceae</taxon>
        <taxon>Aequorivita</taxon>
    </lineage>
</organism>
<dbReference type="STRING" id="746697.Aeqsu_3094"/>
<keyword evidence="2" id="KW-1185">Reference proteome</keyword>
<dbReference type="HOGENOM" id="CLU_107906_0_0_10"/>
<dbReference type="AlphaFoldDB" id="I3YZW2"/>
<gene>
    <name evidence="1" type="ordered locus">Aeqsu_3094</name>
</gene>
<evidence type="ECO:0008006" key="3">
    <source>
        <dbReference type="Google" id="ProtNLM"/>
    </source>
</evidence>
<dbReference type="Proteomes" id="UP000006049">
    <property type="component" value="Chromosome"/>
</dbReference>
<name>I3YZW2_AEQSU</name>
<protein>
    <recommendedName>
        <fullName evidence="3">Response regulatory domain-containing protein</fullName>
    </recommendedName>
</protein>
<evidence type="ECO:0000313" key="1">
    <source>
        <dbReference type="EMBL" id="AFL82530.1"/>
    </source>
</evidence>
<dbReference type="KEGG" id="asl:Aeqsu_3094"/>
<proteinExistence type="predicted"/>
<dbReference type="EMBL" id="CP003280">
    <property type="protein sequence ID" value="AFL82530.1"/>
    <property type="molecule type" value="Genomic_DNA"/>
</dbReference>
<evidence type="ECO:0000313" key="2">
    <source>
        <dbReference type="Proteomes" id="UP000006049"/>
    </source>
</evidence>
<dbReference type="eggNOG" id="COG3437">
    <property type="taxonomic scope" value="Bacteria"/>
</dbReference>
<reference evidence="1 2" key="1">
    <citation type="submission" date="2012-06" db="EMBL/GenBank/DDBJ databases">
        <title>The complete genome of Aequorivita sublithincola DSM 14238.</title>
        <authorList>
            <consortium name="US DOE Joint Genome Institute (JGI-PGF)"/>
            <person name="Lucas S."/>
            <person name="Copeland A."/>
            <person name="Lapidus A."/>
            <person name="Goodwin L."/>
            <person name="Pitluck S."/>
            <person name="Peters L."/>
            <person name="Munk A.C.C."/>
            <person name="Kyrpides N."/>
            <person name="Mavromatis K."/>
            <person name="Pagani I."/>
            <person name="Ivanova N."/>
            <person name="Ovchinnikova G."/>
            <person name="Zeytun A."/>
            <person name="Detter J.C."/>
            <person name="Han C."/>
            <person name="Land M."/>
            <person name="Hauser L."/>
            <person name="Markowitz V."/>
            <person name="Cheng J.-F."/>
            <person name="Hugenholtz P."/>
            <person name="Woyke T."/>
            <person name="Wu D."/>
            <person name="Tindall B."/>
            <person name="Faehnrich R."/>
            <person name="Brambilla E."/>
            <person name="Klenk H.-P."/>
            <person name="Eisen J.A."/>
        </authorList>
    </citation>
    <scope>NUCLEOTIDE SEQUENCE [LARGE SCALE GENOMIC DNA]</scope>
    <source>
        <strain evidence="2">DSM 14238 / LMG 21431 / ACAM 643 / 9-3</strain>
    </source>
</reference>
<accession>I3YZW2</accession>
<dbReference type="RefSeq" id="WP_014783779.1">
    <property type="nucleotide sequence ID" value="NC_018013.1"/>
</dbReference>
<sequence length="223" mass="25852">MYKLLFIDEELDDIEDFKDYIEEKDLEDLFEVKSIYPLDNLEDMIEEIISIYPDAIVTDFMLNEIKTSIKYNVPYNGTQLVKTFLEIREDFPCFVLTSFDDQAVSESDDVNIVYIKGILHGSEKGTKAKANFVDRVKNQIIHYQIKLEKAETRLIELITKSEKDILDAPEKDELLKLDSLIENALDKKSNISRIAKLEMQSEPLSELLNKVDELTKSLKDSNE</sequence>